<feature type="domain" description="AB hydrolase-1" evidence="1">
    <location>
        <begin position="70"/>
        <end position="305"/>
    </location>
</feature>
<accession>A0A5C8I4A2</accession>
<dbReference type="RefSeq" id="WP_147893681.1">
    <property type="nucleotide sequence ID" value="NZ_BAAANR010000001.1"/>
</dbReference>
<dbReference type="Gene3D" id="3.40.50.1820">
    <property type="entry name" value="alpha/beta hydrolase"/>
    <property type="match status" value="1"/>
</dbReference>
<gene>
    <name evidence="2" type="ORF">FVP77_05985</name>
</gene>
<dbReference type="GO" id="GO:0016787">
    <property type="term" value="F:hydrolase activity"/>
    <property type="evidence" value="ECO:0007669"/>
    <property type="project" value="UniProtKB-KW"/>
</dbReference>
<protein>
    <submittedName>
        <fullName evidence="2">Alpha/beta hydrolase</fullName>
    </submittedName>
</protein>
<dbReference type="PANTHER" id="PTHR43798">
    <property type="entry name" value="MONOACYLGLYCEROL LIPASE"/>
    <property type="match status" value="1"/>
</dbReference>
<evidence type="ECO:0000313" key="2">
    <source>
        <dbReference type="EMBL" id="TXK12991.1"/>
    </source>
</evidence>
<evidence type="ECO:0000259" key="1">
    <source>
        <dbReference type="Pfam" id="PF12697"/>
    </source>
</evidence>
<dbReference type="InterPro" id="IPR000073">
    <property type="entry name" value="AB_hydrolase_1"/>
</dbReference>
<sequence>MRRPLTITLTVLGTLIVVPTLTLATTAVINAVVTAAELSSIAPYGQLVAVEGKQMNVVVSGDSGGGEETIVLLPGLGTAAPALDFAPLIDALDDEHRVFAVEPFGTGLSDQTDAPRTAENITREVHEALGQLGIDRYVLMGHSIAGIYALTYSAAYADEMVAFVGIDTSVPGQPGAEEPIVTEGMSLLRDLGISRALAALAGDPYEGLPHDPSTKEQMAALSTKNSTAPTMLDEFEHAARTSAEARGAVFPRDLPVLLFVVSEDPELPGWASLHEEQAAGVEYGRVVLLDGGHYLHHTRSPEIADETAAFLASESSR</sequence>
<dbReference type="InterPro" id="IPR050266">
    <property type="entry name" value="AB_hydrolase_sf"/>
</dbReference>
<dbReference type="SUPFAM" id="SSF53474">
    <property type="entry name" value="alpha/beta-Hydrolases"/>
    <property type="match status" value="1"/>
</dbReference>
<dbReference type="PANTHER" id="PTHR43798:SF33">
    <property type="entry name" value="HYDROLASE, PUTATIVE (AFU_ORTHOLOGUE AFUA_2G14860)-RELATED"/>
    <property type="match status" value="1"/>
</dbReference>
<keyword evidence="3" id="KW-1185">Reference proteome</keyword>
<dbReference type="Proteomes" id="UP000321034">
    <property type="component" value="Unassembled WGS sequence"/>
</dbReference>
<dbReference type="OrthoDB" id="7185741at2"/>
<dbReference type="GO" id="GO:0016020">
    <property type="term" value="C:membrane"/>
    <property type="evidence" value="ECO:0007669"/>
    <property type="project" value="TreeGrafter"/>
</dbReference>
<reference evidence="2 3" key="1">
    <citation type="submission" date="2019-08" db="EMBL/GenBank/DDBJ databases">
        <authorList>
            <person name="Dong K."/>
        </authorList>
    </citation>
    <scope>NUCLEOTIDE SEQUENCE [LARGE SCALE GENOMIC DNA]</scope>
    <source>
        <strain evidence="2 3">JCM14558</strain>
    </source>
</reference>
<dbReference type="Pfam" id="PF12697">
    <property type="entry name" value="Abhydrolase_6"/>
    <property type="match status" value="1"/>
</dbReference>
<proteinExistence type="predicted"/>
<comment type="caution">
    <text evidence="2">The sequence shown here is derived from an EMBL/GenBank/DDBJ whole genome shotgun (WGS) entry which is preliminary data.</text>
</comment>
<dbReference type="AlphaFoldDB" id="A0A5C8I4A2"/>
<dbReference type="InterPro" id="IPR029058">
    <property type="entry name" value="AB_hydrolase_fold"/>
</dbReference>
<evidence type="ECO:0000313" key="3">
    <source>
        <dbReference type="Proteomes" id="UP000321034"/>
    </source>
</evidence>
<organism evidence="2 3">
    <name type="scientific">Microbacterium hatanonis</name>
    <dbReference type="NCBI Taxonomy" id="404366"/>
    <lineage>
        <taxon>Bacteria</taxon>
        <taxon>Bacillati</taxon>
        <taxon>Actinomycetota</taxon>
        <taxon>Actinomycetes</taxon>
        <taxon>Micrococcales</taxon>
        <taxon>Microbacteriaceae</taxon>
        <taxon>Microbacterium</taxon>
    </lineage>
</organism>
<name>A0A5C8I4A2_9MICO</name>
<dbReference type="EMBL" id="VRSV01000001">
    <property type="protein sequence ID" value="TXK12991.1"/>
    <property type="molecule type" value="Genomic_DNA"/>
</dbReference>
<keyword evidence="2" id="KW-0378">Hydrolase</keyword>